<sequence length="137" mass="15484">GHIHPDFVSTLGADANYIFTRDVWGEDLRVKYPLIGIVNDMYLERHGKNMDGTNARSFTGLMVIADAINRAGSTEPEAIRKALVETDIPPEDLIMPWRGVKFDETGQNMYGEGVISQIIDESWHTVYPSEFAIRDWV</sequence>
<feature type="non-terminal residue" evidence="1">
    <location>
        <position position="1"/>
    </location>
</feature>
<organism evidence="1">
    <name type="scientific">marine sediment metagenome</name>
    <dbReference type="NCBI Taxonomy" id="412755"/>
    <lineage>
        <taxon>unclassified sequences</taxon>
        <taxon>metagenomes</taxon>
        <taxon>ecological metagenomes</taxon>
    </lineage>
</organism>
<comment type="caution">
    <text evidence="1">The sequence shown here is derived from an EMBL/GenBank/DDBJ whole genome shotgun (WGS) entry which is preliminary data.</text>
</comment>
<reference evidence="1" key="1">
    <citation type="journal article" date="2014" name="Front. Microbiol.">
        <title>High frequency of phylogenetically diverse reductive dehalogenase-homologous genes in deep subseafloor sedimentary metagenomes.</title>
        <authorList>
            <person name="Kawai M."/>
            <person name="Futagami T."/>
            <person name="Toyoda A."/>
            <person name="Takaki Y."/>
            <person name="Nishi S."/>
            <person name="Hori S."/>
            <person name="Arai W."/>
            <person name="Tsubouchi T."/>
            <person name="Morono Y."/>
            <person name="Uchiyama I."/>
            <person name="Ito T."/>
            <person name="Fujiyama A."/>
            <person name="Inagaki F."/>
            <person name="Takami H."/>
        </authorList>
    </citation>
    <scope>NUCLEOTIDE SEQUENCE</scope>
    <source>
        <strain evidence="1">Expedition CK06-06</strain>
    </source>
</reference>
<dbReference type="EMBL" id="BARV01041972">
    <property type="protein sequence ID" value="GAI55775.1"/>
    <property type="molecule type" value="Genomic_DNA"/>
</dbReference>
<evidence type="ECO:0008006" key="2">
    <source>
        <dbReference type="Google" id="ProtNLM"/>
    </source>
</evidence>
<gene>
    <name evidence="1" type="ORF">S06H3_63320</name>
</gene>
<proteinExistence type="predicted"/>
<dbReference type="AlphaFoldDB" id="X1QY25"/>
<dbReference type="InterPro" id="IPR028082">
    <property type="entry name" value="Peripla_BP_I"/>
</dbReference>
<name>X1QY25_9ZZZZ</name>
<dbReference type="Gene3D" id="3.40.50.2300">
    <property type="match status" value="2"/>
</dbReference>
<evidence type="ECO:0000313" key="1">
    <source>
        <dbReference type="EMBL" id="GAI55775.1"/>
    </source>
</evidence>
<feature type="non-terminal residue" evidence="1">
    <location>
        <position position="137"/>
    </location>
</feature>
<accession>X1QY25</accession>
<dbReference type="SUPFAM" id="SSF53822">
    <property type="entry name" value="Periplasmic binding protein-like I"/>
    <property type="match status" value="1"/>
</dbReference>
<protein>
    <recommendedName>
        <fullName evidence="2">Leucine-binding protein domain-containing protein</fullName>
    </recommendedName>
</protein>